<dbReference type="Gene3D" id="3.20.20.370">
    <property type="entry name" value="Glycoside hydrolase/deacetylase"/>
    <property type="match status" value="1"/>
</dbReference>
<dbReference type="EMBL" id="MU864436">
    <property type="protein sequence ID" value="KAK4185934.1"/>
    <property type="molecule type" value="Genomic_DNA"/>
</dbReference>
<proteinExistence type="predicted"/>
<reference evidence="10" key="2">
    <citation type="submission" date="2023-05" db="EMBL/GenBank/DDBJ databases">
        <authorList>
            <consortium name="Lawrence Berkeley National Laboratory"/>
            <person name="Steindorff A."/>
            <person name="Hensen N."/>
            <person name="Bonometti L."/>
            <person name="Westerberg I."/>
            <person name="Brannstrom I.O."/>
            <person name="Guillou S."/>
            <person name="Cros-Aarteil S."/>
            <person name="Calhoun S."/>
            <person name="Haridas S."/>
            <person name="Kuo A."/>
            <person name="Mondo S."/>
            <person name="Pangilinan J."/>
            <person name="Riley R."/>
            <person name="Labutti K."/>
            <person name="Andreopoulos B."/>
            <person name="Lipzen A."/>
            <person name="Chen C."/>
            <person name="Yanf M."/>
            <person name="Daum C."/>
            <person name="Ng V."/>
            <person name="Clum A."/>
            <person name="Ohm R."/>
            <person name="Martin F."/>
            <person name="Silar P."/>
            <person name="Natvig D."/>
            <person name="Lalanne C."/>
            <person name="Gautier V."/>
            <person name="Ament-Velasquez S.L."/>
            <person name="Kruys A."/>
            <person name="Hutchinson M.I."/>
            <person name="Powell A.J."/>
            <person name="Barry K."/>
            <person name="Miller A.N."/>
            <person name="Grigoriev I.V."/>
            <person name="Debuchy R."/>
            <person name="Gladieux P."/>
            <person name="Thoren M.H."/>
            <person name="Johannesson H."/>
        </authorList>
    </citation>
    <scope>NUCLEOTIDE SEQUENCE</scope>
    <source>
        <strain evidence="10">PSN309</strain>
    </source>
</reference>
<keyword evidence="6" id="KW-0170">Cobalt</keyword>
<keyword evidence="4" id="KW-0378">Hydrolase</keyword>
<organism evidence="10 11">
    <name type="scientific">Podospora australis</name>
    <dbReference type="NCBI Taxonomy" id="1536484"/>
    <lineage>
        <taxon>Eukaryota</taxon>
        <taxon>Fungi</taxon>
        <taxon>Dikarya</taxon>
        <taxon>Ascomycota</taxon>
        <taxon>Pezizomycotina</taxon>
        <taxon>Sordariomycetes</taxon>
        <taxon>Sordariomycetidae</taxon>
        <taxon>Sordariales</taxon>
        <taxon>Podosporaceae</taxon>
        <taxon>Podospora</taxon>
    </lineage>
</organism>
<comment type="cofactor">
    <cofactor evidence="1">
        <name>Co(2+)</name>
        <dbReference type="ChEBI" id="CHEBI:48828"/>
    </cofactor>
</comment>
<keyword evidence="5" id="KW-0119">Carbohydrate metabolism</keyword>
<dbReference type="AlphaFoldDB" id="A0AAN7AGM9"/>
<feature type="chain" id="PRO_5042868798" evidence="8">
    <location>
        <begin position="23"/>
        <end position="789"/>
    </location>
</feature>
<dbReference type="PANTHER" id="PTHR46471:SF6">
    <property type="entry name" value="GLYCOSYL HYDROLASE"/>
    <property type="match status" value="1"/>
</dbReference>
<protein>
    <submittedName>
        <fullName evidence="10">Family 4 putative carbohydrate esterase</fullName>
    </submittedName>
</protein>
<comment type="caution">
    <text evidence="10">The sequence shown here is derived from an EMBL/GenBank/DDBJ whole genome shotgun (WGS) entry which is preliminary data.</text>
</comment>
<evidence type="ECO:0000313" key="11">
    <source>
        <dbReference type="Proteomes" id="UP001302126"/>
    </source>
</evidence>
<evidence type="ECO:0000256" key="6">
    <source>
        <dbReference type="ARBA" id="ARBA00023285"/>
    </source>
</evidence>
<sequence length="789" mass="85364">MLLDRRLVAGLAGLLAATRASAQACKSNLMVDDFTKWTAGTNSLDSPNGDDESMVQIAASAGQVVFIPRDQSSYFYESFECQRAVTNGYGGLQFTVQGPAGASFALELQTSSSCDATDGSYKSSYTIVENLTGNRQTITVPLIGFDNDPNYDAVVGLVWAVFSKANVQWSIGNIQWICGSVSQPSQAPSSSLPTRSTALPSSTNTRVTTLPPVVTSQPATCSNLLVDDWASQSRLTFLGYNALGQASSDDGTMAAVVVSNNRVLLQPQNSASYFYTQLGCLNANTPSKYGGVSLRIRAQRGVSFSLTLSWFDQCGSSTVKTATLTTAQLKWTFDGTEKLYSFPFSSFTGVDASKLDMIYFSNLNAGVILGPIAFYCGTTVSEYVTPNSAPAATAITRAVPSAAAPSTKNYLIDAFADQNLNALGEWHGADEEGMTLTFGNNVMTIRTNDSDLTWNTQLANGQSKCADIRSYAGGYLHIAYSGSNKFSVALQQHNSKCNASIAPYPETWDSLEAARYATASDIYIPISHFNVNLQRTIGFALKGFYSTEPTTISKIEIVSTLPSGWKVPAKLASGKLVFACTRPNSFAFAIDDGDPKYAKRVMDILKSANIPVTFFTVGLPLLDKTNGLAEFYKDMAGKGHQIALHSYTHPKLEGLQDTAAIDWEITNDVGAVKQVFPGLTSKYFRPPFGTEGARMRQRIVANLNDPDSYIVGWSIDVEDWIWADSSTPNKQLDAFKRDLAKGGNLLVMHYLYNSTVELLPEFIKLAKASGKKLMRVDQCMEDPKAPALT</sequence>
<dbReference type="Pfam" id="PF01522">
    <property type="entry name" value="Polysacc_deac_1"/>
    <property type="match status" value="1"/>
</dbReference>
<dbReference type="PROSITE" id="PS51677">
    <property type="entry name" value="NODB"/>
    <property type="match status" value="1"/>
</dbReference>
<evidence type="ECO:0000256" key="1">
    <source>
        <dbReference type="ARBA" id="ARBA00001941"/>
    </source>
</evidence>
<feature type="domain" description="NodB homology" evidence="9">
    <location>
        <begin position="584"/>
        <end position="774"/>
    </location>
</feature>
<dbReference type="SUPFAM" id="SSF88713">
    <property type="entry name" value="Glycoside hydrolase/deacetylase"/>
    <property type="match status" value="1"/>
</dbReference>
<feature type="signal peptide" evidence="8">
    <location>
        <begin position="1"/>
        <end position="22"/>
    </location>
</feature>
<feature type="compositionally biased region" description="Polar residues" evidence="7">
    <location>
        <begin position="192"/>
        <end position="209"/>
    </location>
</feature>
<gene>
    <name evidence="10" type="ORF">QBC35DRAFT_453766</name>
</gene>
<dbReference type="GO" id="GO:0046872">
    <property type="term" value="F:metal ion binding"/>
    <property type="evidence" value="ECO:0007669"/>
    <property type="project" value="UniProtKB-KW"/>
</dbReference>
<feature type="region of interest" description="Disordered" evidence="7">
    <location>
        <begin position="188"/>
        <end position="209"/>
    </location>
</feature>
<evidence type="ECO:0000256" key="2">
    <source>
        <dbReference type="ARBA" id="ARBA00022723"/>
    </source>
</evidence>
<evidence type="ECO:0000256" key="4">
    <source>
        <dbReference type="ARBA" id="ARBA00022801"/>
    </source>
</evidence>
<dbReference type="GO" id="GO:0016810">
    <property type="term" value="F:hydrolase activity, acting on carbon-nitrogen (but not peptide) bonds"/>
    <property type="evidence" value="ECO:0007669"/>
    <property type="project" value="InterPro"/>
</dbReference>
<dbReference type="InterPro" id="IPR011330">
    <property type="entry name" value="Glyco_hydro/deAcase_b/a-brl"/>
</dbReference>
<evidence type="ECO:0000256" key="8">
    <source>
        <dbReference type="SAM" id="SignalP"/>
    </source>
</evidence>
<evidence type="ECO:0000256" key="3">
    <source>
        <dbReference type="ARBA" id="ARBA00022729"/>
    </source>
</evidence>
<dbReference type="Proteomes" id="UP001302126">
    <property type="component" value="Unassembled WGS sequence"/>
</dbReference>
<evidence type="ECO:0000313" key="10">
    <source>
        <dbReference type="EMBL" id="KAK4185934.1"/>
    </source>
</evidence>
<dbReference type="InterPro" id="IPR002509">
    <property type="entry name" value="NODB_dom"/>
</dbReference>
<keyword evidence="3 8" id="KW-0732">Signal</keyword>
<name>A0AAN7AGM9_9PEZI</name>
<dbReference type="PANTHER" id="PTHR46471">
    <property type="entry name" value="CHITIN DEACETYLASE"/>
    <property type="match status" value="1"/>
</dbReference>
<dbReference type="GO" id="GO:0005975">
    <property type="term" value="P:carbohydrate metabolic process"/>
    <property type="evidence" value="ECO:0007669"/>
    <property type="project" value="InterPro"/>
</dbReference>
<reference evidence="10" key="1">
    <citation type="journal article" date="2023" name="Mol. Phylogenet. Evol.">
        <title>Genome-scale phylogeny and comparative genomics of the fungal order Sordariales.</title>
        <authorList>
            <person name="Hensen N."/>
            <person name="Bonometti L."/>
            <person name="Westerberg I."/>
            <person name="Brannstrom I.O."/>
            <person name="Guillou S."/>
            <person name="Cros-Aarteil S."/>
            <person name="Calhoun S."/>
            <person name="Haridas S."/>
            <person name="Kuo A."/>
            <person name="Mondo S."/>
            <person name="Pangilinan J."/>
            <person name="Riley R."/>
            <person name="LaButti K."/>
            <person name="Andreopoulos B."/>
            <person name="Lipzen A."/>
            <person name="Chen C."/>
            <person name="Yan M."/>
            <person name="Daum C."/>
            <person name="Ng V."/>
            <person name="Clum A."/>
            <person name="Steindorff A."/>
            <person name="Ohm R.A."/>
            <person name="Martin F."/>
            <person name="Silar P."/>
            <person name="Natvig D.O."/>
            <person name="Lalanne C."/>
            <person name="Gautier V."/>
            <person name="Ament-Velasquez S.L."/>
            <person name="Kruys A."/>
            <person name="Hutchinson M.I."/>
            <person name="Powell A.J."/>
            <person name="Barry K."/>
            <person name="Miller A.N."/>
            <person name="Grigoriev I.V."/>
            <person name="Debuchy R."/>
            <person name="Gladieux P."/>
            <person name="Hiltunen Thoren M."/>
            <person name="Johannesson H."/>
        </authorList>
    </citation>
    <scope>NUCLEOTIDE SEQUENCE</scope>
    <source>
        <strain evidence="10">PSN309</strain>
    </source>
</reference>
<accession>A0AAN7AGM9</accession>
<evidence type="ECO:0000256" key="7">
    <source>
        <dbReference type="SAM" id="MobiDB-lite"/>
    </source>
</evidence>
<evidence type="ECO:0000259" key="9">
    <source>
        <dbReference type="PROSITE" id="PS51677"/>
    </source>
</evidence>
<evidence type="ECO:0000256" key="5">
    <source>
        <dbReference type="ARBA" id="ARBA00023277"/>
    </source>
</evidence>
<keyword evidence="11" id="KW-1185">Reference proteome</keyword>
<dbReference type="CDD" id="cd10917">
    <property type="entry name" value="CE4_NodB_like_6s_7s"/>
    <property type="match status" value="1"/>
</dbReference>
<keyword evidence="2" id="KW-0479">Metal-binding</keyword>